<comment type="caution">
    <text evidence="2">The sequence shown here is derived from an EMBL/GenBank/DDBJ whole genome shotgun (WGS) entry which is preliminary data.</text>
</comment>
<gene>
    <name evidence="2" type="ORF">EV44_g1302</name>
</gene>
<feature type="compositionally biased region" description="Low complexity" evidence="1">
    <location>
        <begin position="345"/>
        <end position="354"/>
    </location>
</feature>
<dbReference type="AlphaFoldDB" id="A0A0B1NWS3"/>
<feature type="compositionally biased region" description="Polar residues" evidence="1">
    <location>
        <begin position="300"/>
        <end position="321"/>
    </location>
</feature>
<protein>
    <submittedName>
        <fullName evidence="2">Putative heat shock protein mitochondrial protein</fullName>
    </submittedName>
</protein>
<feature type="compositionally biased region" description="Basic residues" evidence="1">
    <location>
        <begin position="322"/>
        <end position="341"/>
    </location>
</feature>
<keyword evidence="3" id="KW-1185">Reference proteome</keyword>
<feature type="region of interest" description="Disordered" evidence="1">
    <location>
        <begin position="1"/>
        <end position="35"/>
    </location>
</feature>
<feature type="compositionally biased region" description="Acidic residues" evidence="1">
    <location>
        <begin position="17"/>
        <end position="26"/>
    </location>
</feature>
<accession>A0A0B1NWS3</accession>
<dbReference type="Proteomes" id="UP000030854">
    <property type="component" value="Unassembled WGS sequence"/>
</dbReference>
<organism evidence="2 3">
    <name type="scientific">Uncinula necator</name>
    <name type="common">Grape powdery mildew</name>
    <dbReference type="NCBI Taxonomy" id="52586"/>
    <lineage>
        <taxon>Eukaryota</taxon>
        <taxon>Fungi</taxon>
        <taxon>Dikarya</taxon>
        <taxon>Ascomycota</taxon>
        <taxon>Pezizomycotina</taxon>
        <taxon>Leotiomycetes</taxon>
        <taxon>Erysiphales</taxon>
        <taxon>Erysiphaceae</taxon>
        <taxon>Erysiphe</taxon>
    </lineage>
</organism>
<dbReference type="STRING" id="52586.A0A0B1NWS3"/>
<reference evidence="2 3" key="1">
    <citation type="journal article" date="2014" name="BMC Genomics">
        <title>Adaptive genomic structural variation in the grape powdery mildew pathogen, Erysiphe necator.</title>
        <authorList>
            <person name="Jones L."/>
            <person name="Riaz S."/>
            <person name="Morales-Cruz A."/>
            <person name="Amrine K.C."/>
            <person name="McGuire B."/>
            <person name="Gubler W.D."/>
            <person name="Walker M.A."/>
            <person name="Cantu D."/>
        </authorList>
    </citation>
    <scope>NUCLEOTIDE SEQUENCE [LARGE SCALE GENOMIC DNA]</scope>
    <source>
        <strain evidence="3">c</strain>
    </source>
</reference>
<evidence type="ECO:0000256" key="1">
    <source>
        <dbReference type="SAM" id="MobiDB-lite"/>
    </source>
</evidence>
<sequence length="757" mass="84912">MQIDTGDSVSRHHSAQEEDPSLDIDDTNYTSDDFFKFEKDGEPEYISEDRSQLDHHDKFLTPGNTHQNEKEMLWAQRSEYSKEIARIVGPDHPSIPTSYNSMEKSRKKYAGGPADPNGLALLMILGPRMMEKLLLNIQYECFKAKIRIPWDEIVHRLEPGCSGPSAVQMLNKMRDVLITEGHMIPPAMGNGIQPDPDIRGYVRDFSTEIPAGTRILRWTETYPNASRSLSDSGFVRGSGNYRKIITRGGAFNKIPRTIEERGHVSILLSYKSYPLVHRSSNFEETDSLKARKVIPEEAYSPTTSRIHSQENSTESISTSQLRRGKPRALWKKPGPKAKVKNTVKSGSGFSSQASSKDKTDFAIDHDDKDLVDQKNLSSDFRNCCKNLEEDITSSRISHFCDSSAVQCINETSSNIWPTTEKERFFPIAGCQHCEIRDENITIYLSPTALAKANAVSPIHHSNISNPVGDQVIDNIGIPTNQLQFPNYLVKSFIPDTMGEKTCYQTRKEVLGNDTQPDFTKILTESDPSLNSWKYTKMVEGLKKTGEGNAIDHGASQCIIAEPSASENSMGQSILVSEPETFNVGISQQYLVPWPTSEATSELQNSITPIADENSAKYEIKSNQSNENVTQDVFYPSGEENNGSVHGYVSKFIQTGDEQKISLSQHSENKDYVTFNKNMFRSSQFNPNSAQNCHFASGGVIFEDKINNTIEPMSEPGPVIQDFYCDSENTVEDDFQISAWQNEFLSEQHDELSEVFKS</sequence>
<dbReference type="EMBL" id="JNVN01004289">
    <property type="protein sequence ID" value="KHJ30418.1"/>
    <property type="molecule type" value="Genomic_DNA"/>
</dbReference>
<evidence type="ECO:0000313" key="3">
    <source>
        <dbReference type="Proteomes" id="UP000030854"/>
    </source>
</evidence>
<name>A0A0B1NWS3_UNCNE</name>
<proteinExistence type="predicted"/>
<dbReference type="HOGENOM" id="CLU_368096_0_0_1"/>
<evidence type="ECO:0000313" key="2">
    <source>
        <dbReference type="EMBL" id="KHJ30418.1"/>
    </source>
</evidence>
<keyword evidence="2" id="KW-0346">Stress response</keyword>
<feature type="region of interest" description="Disordered" evidence="1">
    <location>
        <begin position="299"/>
        <end position="360"/>
    </location>
</feature>